<proteinExistence type="predicted"/>
<keyword evidence="2" id="KW-1185">Reference proteome</keyword>
<dbReference type="AlphaFoldDB" id="A0A8E6B6B9"/>
<reference evidence="1" key="1">
    <citation type="submission" date="2021-05" db="EMBL/GenBank/DDBJ databases">
        <title>Complete genome sequence of the cellulolytic planctomycete Telmatocola sphagniphila SP2T and characterization of the first cellulase from planctomycetes.</title>
        <authorList>
            <person name="Rakitin A.L."/>
            <person name="Beletsky A.V."/>
            <person name="Naumoff D.G."/>
            <person name="Kulichevskaya I.S."/>
            <person name="Mardanov A.V."/>
            <person name="Ravin N.V."/>
            <person name="Dedysh S.N."/>
        </authorList>
    </citation>
    <scope>NUCLEOTIDE SEQUENCE</scope>
    <source>
        <strain evidence="1">SP2T</strain>
    </source>
</reference>
<sequence length="115" mass="12801">MNNSISVIKPYKWEGMGVFDDPNVGLVKEPFVGGADTLIDHATSHILNANQGFIAVFSAGNFPDAKIVLEWAREEFSGNVYRWSEKGMEGWLCPALLRYLKQPPAKLYVQVKAAE</sequence>
<dbReference type="InterPro" id="IPR046562">
    <property type="entry name" value="DUF6717"/>
</dbReference>
<dbReference type="EMBL" id="CP074694">
    <property type="protein sequence ID" value="QVL32697.1"/>
    <property type="molecule type" value="Genomic_DNA"/>
</dbReference>
<gene>
    <name evidence="1" type="ORF">KIH39_01905</name>
</gene>
<organism evidence="1 2">
    <name type="scientific">Telmatocola sphagniphila</name>
    <dbReference type="NCBI Taxonomy" id="1123043"/>
    <lineage>
        <taxon>Bacteria</taxon>
        <taxon>Pseudomonadati</taxon>
        <taxon>Planctomycetota</taxon>
        <taxon>Planctomycetia</taxon>
        <taxon>Gemmatales</taxon>
        <taxon>Gemmataceae</taxon>
    </lineage>
</organism>
<dbReference type="Pfam" id="PF20475">
    <property type="entry name" value="DUF6717"/>
    <property type="match status" value="1"/>
</dbReference>
<dbReference type="KEGG" id="tsph:KIH39_01905"/>
<dbReference type="RefSeq" id="WP_213497587.1">
    <property type="nucleotide sequence ID" value="NZ_CP074694.1"/>
</dbReference>
<name>A0A8E6B6B9_9BACT</name>
<protein>
    <submittedName>
        <fullName evidence="1">Uncharacterized protein</fullName>
    </submittedName>
</protein>
<evidence type="ECO:0000313" key="2">
    <source>
        <dbReference type="Proteomes" id="UP000676194"/>
    </source>
</evidence>
<dbReference type="Proteomes" id="UP000676194">
    <property type="component" value="Chromosome"/>
</dbReference>
<accession>A0A8E6B6B9</accession>
<evidence type="ECO:0000313" key="1">
    <source>
        <dbReference type="EMBL" id="QVL32697.1"/>
    </source>
</evidence>